<sequence>MGFECIQFHGSPSGQIVQRKFVHPELASDEVAVKVTHSGLCGTDVHYSRADMVLGHEGVGIVHSIGSGVSSLKVGDRVGWGYPNKTCGQCEWCLQGEENYCRNIQMFGIADFEQGSLSSLAVRKEQWLFKIPEGVSSEDAAPFMCGGVTVWTPLINHVKPYHRVGIVGIGGLGHLAIQFAKKMGAEVVVFSATDSKREEALQLGAKEFYTTKGLDDYSTLGITKKIDRLLISSSTKSSLALFYPILNPKAMIFPLTFGDGDLTVPNAGTIQNGISISGTMIATRFMQNKLLEFAGRNDVHVVAEKFPMTVEGANAALERLKEGKMRYRAVLSWD</sequence>
<evidence type="ECO:0000256" key="4">
    <source>
        <dbReference type="ARBA" id="ARBA00023002"/>
    </source>
</evidence>
<evidence type="ECO:0000256" key="2">
    <source>
        <dbReference type="ARBA" id="ARBA00022723"/>
    </source>
</evidence>
<dbReference type="Proteomes" id="UP000799118">
    <property type="component" value="Unassembled WGS sequence"/>
</dbReference>
<dbReference type="OrthoDB" id="1879366at2759"/>
<dbReference type="Pfam" id="PF00107">
    <property type="entry name" value="ADH_zinc_N"/>
    <property type="match status" value="1"/>
</dbReference>
<dbReference type="GO" id="GO:0008270">
    <property type="term" value="F:zinc ion binding"/>
    <property type="evidence" value="ECO:0007669"/>
    <property type="project" value="InterPro"/>
</dbReference>
<keyword evidence="3 5" id="KW-0862">Zinc</keyword>
<comment type="cofactor">
    <cofactor evidence="1 5">
        <name>Zn(2+)</name>
        <dbReference type="ChEBI" id="CHEBI:29105"/>
    </cofactor>
</comment>
<dbReference type="AlphaFoldDB" id="A0A6A4HI42"/>
<dbReference type="PANTHER" id="PTHR42683">
    <property type="entry name" value="ALDEHYDE REDUCTASE"/>
    <property type="match status" value="1"/>
</dbReference>
<evidence type="ECO:0000259" key="6">
    <source>
        <dbReference type="SMART" id="SM00829"/>
    </source>
</evidence>
<evidence type="ECO:0000256" key="3">
    <source>
        <dbReference type="ARBA" id="ARBA00022833"/>
    </source>
</evidence>
<dbReference type="CDD" id="cd05283">
    <property type="entry name" value="CAD1"/>
    <property type="match status" value="1"/>
</dbReference>
<protein>
    <submittedName>
        <fullName evidence="7">NADP-dependent alcohol dehydrogenase</fullName>
    </submittedName>
</protein>
<dbReference type="Gene3D" id="3.40.50.720">
    <property type="entry name" value="NAD(P)-binding Rossmann-like Domain"/>
    <property type="match status" value="1"/>
</dbReference>
<dbReference type="InterPro" id="IPR036291">
    <property type="entry name" value="NAD(P)-bd_dom_sf"/>
</dbReference>
<name>A0A6A4HI42_9AGAR</name>
<dbReference type="InterPro" id="IPR013149">
    <property type="entry name" value="ADH-like_C"/>
</dbReference>
<accession>A0A6A4HI42</accession>
<dbReference type="SUPFAM" id="SSF50129">
    <property type="entry name" value="GroES-like"/>
    <property type="match status" value="1"/>
</dbReference>
<dbReference type="InterPro" id="IPR047109">
    <property type="entry name" value="CAD-like"/>
</dbReference>
<dbReference type="InterPro" id="IPR029752">
    <property type="entry name" value="D-isomer_DH_CS1"/>
</dbReference>
<dbReference type="InterPro" id="IPR002328">
    <property type="entry name" value="ADH_Zn_CS"/>
</dbReference>
<dbReference type="Gene3D" id="3.90.180.10">
    <property type="entry name" value="Medium-chain alcohol dehydrogenases, catalytic domain"/>
    <property type="match status" value="1"/>
</dbReference>
<dbReference type="InterPro" id="IPR020843">
    <property type="entry name" value="ER"/>
</dbReference>
<dbReference type="InterPro" id="IPR013154">
    <property type="entry name" value="ADH-like_N"/>
</dbReference>
<dbReference type="GO" id="GO:0016616">
    <property type="term" value="F:oxidoreductase activity, acting on the CH-OH group of donors, NAD or NADP as acceptor"/>
    <property type="evidence" value="ECO:0007669"/>
    <property type="project" value="InterPro"/>
</dbReference>
<dbReference type="InterPro" id="IPR011032">
    <property type="entry name" value="GroES-like_sf"/>
</dbReference>
<evidence type="ECO:0000256" key="1">
    <source>
        <dbReference type="ARBA" id="ARBA00001947"/>
    </source>
</evidence>
<keyword evidence="4" id="KW-0560">Oxidoreductase</keyword>
<proteinExistence type="inferred from homology"/>
<gene>
    <name evidence="7" type="ORF">BT96DRAFT_859369</name>
</gene>
<reference evidence="7" key="1">
    <citation type="journal article" date="2019" name="Environ. Microbiol.">
        <title>Fungal ecological strategies reflected in gene transcription - a case study of two litter decomposers.</title>
        <authorList>
            <person name="Barbi F."/>
            <person name="Kohler A."/>
            <person name="Barry K."/>
            <person name="Baskaran P."/>
            <person name="Daum C."/>
            <person name="Fauchery L."/>
            <person name="Ihrmark K."/>
            <person name="Kuo A."/>
            <person name="LaButti K."/>
            <person name="Lipzen A."/>
            <person name="Morin E."/>
            <person name="Grigoriev I.V."/>
            <person name="Henrissat B."/>
            <person name="Lindahl B."/>
            <person name="Martin F."/>
        </authorList>
    </citation>
    <scope>NUCLEOTIDE SEQUENCE</scope>
    <source>
        <strain evidence="7">JB14</strain>
    </source>
</reference>
<keyword evidence="2 5" id="KW-0479">Metal-binding</keyword>
<comment type="similarity">
    <text evidence="5">Belongs to the zinc-containing alcohol dehydrogenase family.</text>
</comment>
<evidence type="ECO:0000313" key="7">
    <source>
        <dbReference type="EMBL" id="KAE9398199.1"/>
    </source>
</evidence>
<dbReference type="Pfam" id="PF08240">
    <property type="entry name" value="ADH_N"/>
    <property type="match status" value="1"/>
</dbReference>
<dbReference type="PROSITE" id="PS00059">
    <property type="entry name" value="ADH_ZINC"/>
    <property type="match status" value="1"/>
</dbReference>
<evidence type="ECO:0000313" key="8">
    <source>
        <dbReference type="Proteomes" id="UP000799118"/>
    </source>
</evidence>
<dbReference type="PROSITE" id="PS00065">
    <property type="entry name" value="D_2_HYDROXYACID_DH_1"/>
    <property type="match status" value="1"/>
</dbReference>
<keyword evidence="8" id="KW-1185">Reference proteome</keyword>
<evidence type="ECO:0000256" key="5">
    <source>
        <dbReference type="RuleBase" id="RU361277"/>
    </source>
</evidence>
<dbReference type="FunFam" id="3.40.50.720:FF:000022">
    <property type="entry name" value="Cinnamyl alcohol dehydrogenase"/>
    <property type="match status" value="1"/>
</dbReference>
<dbReference type="SMART" id="SM00829">
    <property type="entry name" value="PKS_ER"/>
    <property type="match status" value="1"/>
</dbReference>
<organism evidence="7 8">
    <name type="scientific">Gymnopus androsaceus JB14</name>
    <dbReference type="NCBI Taxonomy" id="1447944"/>
    <lineage>
        <taxon>Eukaryota</taxon>
        <taxon>Fungi</taxon>
        <taxon>Dikarya</taxon>
        <taxon>Basidiomycota</taxon>
        <taxon>Agaricomycotina</taxon>
        <taxon>Agaricomycetes</taxon>
        <taxon>Agaricomycetidae</taxon>
        <taxon>Agaricales</taxon>
        <taxon>Marasmiineae</taxon>
        <taxon>Omphalotaceae</taxon>
        <taxon>Gymnopus</taxon>
    </lineage>
</organism>
<dbReference type="SUPFAM" id="SSF51735">
    <property type="entry name" value="NAD(P)-binding Rossmann-fold domains"/>
    <property type="match status" value="1"/>
</dbReference>
<feature type="domain" description="Enoyl reductase (ER)" evidence="6">
    <location>
        <begin position="10"/>
        <end position="331"/>
    </location>
</feature>
<dbReference type="EMBL" id="ML769486">
    <property type="protein sequence ID" value="KAE9398199.1"/>
    <property type="molecule type" value="Genomic_DNA"/>
</dbReference>